<comment type="similarity">
    <text evidence="3">Belongs to the shikimate dehydrogenase family.</text>
</comment>
<dbReference type="SUPFAM" id="SSF51735">
    <property type="entry name" value="NAD(P)-binding Rossmann-fold domains"/>
    <property type="match status" value="1"/>
</dbReference>
<dbReference type="PANTHER" id="PTHR21089:SF1">
    <property type="entry name" value="BIFUNCTIONAL 3-DEHYDROQUINATE DEHYDRATASE_SHIKIMATE DEHYDROGENASE, CHLOROPLASTIC"/>
    <property type="match status" value="1"/>
</dbReference>
<dbReference type="GO" id="GO:0009423">
    <property type="term" value="P:chorismate biosynthetic process"/>
    <property type="evidence" value="ECO:0007669"/>
    <property type="project" value="UniProtKB-UniRule"/>
</dbReference>
<sequence>MTRRTGIGDDPAGTSRAADGVTRLGDPSPAADGAGPAVLRRRAAVLGSPIDHSLSPVLHRAAYRALGLDWSYDAIECDETRLGTLLDELGPEFVGLSLTMPLKRAVLPLLDDVSPLARDVGAVNTVTFLDEPARRRRVGDNTDVTGMVAALRGVNPRPAAGRVVVLGAGGTAAAALAAVREFGWAEVGVVVRDQGRAAALRTAADRLGVQLTFTAWPGLAAVADAALVISTVPAGAADRVAREAPLRAGQVVFDVIYHPWPTPLAAAARSAGCTVIGGLELLVRQAAAQVEQWTGRPAPIDAMRAAVRDRLD</sequence>
<keyword evidence="3 7" id="KW-0560">Oxidoreductase</keyword>
<dbReference type="GO" id="GO:0004764">
    <property type="term" value="F:shikimate 3-dehydrogenase (NADP+) activity"/>
    <property type="evidence" value="ECO:0007669"/>
    <property type="project" value="UniProtKB-UniRule"/>
</dbReference>
<dbReference type="EC" id="1.1.1.25" evidence="3"/>
<feature type="binding site" evidence="3">
    <location>
        <position position="278"/>
    </location>
    <ligand>
        <name>NADP(+)</name>
        <dbReference type="ChEBI" id="CHEBI:58349"/>
    </ligand>
</feature>
<dbReference type="Pfam" id="PF18317">
    <property type="entry name" value="SDH_C"/>
    <property type="match status" value="1"/>
</dbReference>
<dbReference type="eggNOG" id="COG0169">
    <property type="taxonomic scope" value="Bacteria"/>
</dbReference>
<comment type="subunit">
    <text evidence="3">Homodimer.</text>
</comment>
<proteinExistence type="inferred from homology"/>
<dbReference type="CDD" id="cd01065">
    <property type="entry name" value="NAD_bind_Shikimate_DH"/>
    <property type="match status" value="1"/>
</dbReference>
<feature type="domain" description="SDH C-terminal" evidence="6">
    <location>
        <begin position="278"/>
        <end position="308"/>
    </location>
</feature>
<dbReference type="UniPathway" id="UPA00053">
    <property type="reaction ID" value="UER00087"/>
</dbReference>
<reference evidence="7 8" key="1">
    <citation type="journal article" date="2009" name="Genome Res.">
        <title>Complete genome of the cellulolytic thermophile Acidothermus cellulolyticus 11B provides insights into its ecophysiological and evolutionary adaptations.</title>
        <authorList>
            <person name="Barabote R.D."/>
            <person name="Xie G."/>
            <person name="Leu D.H."/>
            <person name="Normand P."/>
            <person name="Necsulea A."/>
            <person name="Daubin V."/>
            <person name="Medigue C."/>
            <person name="Adney W.S."/>
            <person name="Xu X.C."/>
            <person name="Lapidus A."/>
            <person name="Parales R.E."/>
            <person name="Detter C."/>
            <person name="Pujic P."/>
            <person name="Bruce D."/>
            <person name="Lavire C."/>
            <person name="Challacombe J.F."/>
            <person name="Brettin T.S."/>
            <person name="Berry A.M."/>
        </authorList>
    </citation>
    <scope>NUCLEOTIDE SEQUENCE [LARGE SCALE GENOMIC DNA]</scope>
    <source>
        <strain evidence="8">ATCC 43068 / DSM 8971 / 11B</strain>
    </source>
</reference>
<dbReference type="GO" id="GO:0005829">
    <property type="term" value="C:cytosol"/>
    <property type="evidence" value="ECO:0007669"/>
    <property type="project" value="TreeGrafter"/>
</dbReference>
<dbReference type="InterPro" id="IPR046346">
    <property type="entry name" value="Aminoacid_DH-like_N_sf"/>
</dbReference>
<dbReference type="InterPro" id="IPR013708">
    <property type="entry name" value="Shikimate_DH-bd_N"/>
</dbReference>
<evidence type="ECO:0000256" key="3">
    <source>
        <dbReference type="HAMAP-Rule" id="MF_00222"/>
    </source>
</evidence>
<dbReference type="InterPro" id="IPR022893">
    <property type="entry name" value="Shikimate_DH_fam"/>
</dbReference>
<feature type="binding site" evidence="3">
    <location>
        <position position="143"/>
    </location>
    <ligand>
        <name>shikimate</name>
        <dbReference type="ChEBI" id="CHEBI:36208"/>
    </ligand>
</feature>
<evidence type="ECO:0000256" key="4">
    <source>
        <dbReference type="SAM" id="MobiDB-lite"/>
    </source>
</evidence>
<dbReference type="GO" id="GO:0019632">
    <property type="term" value="P:shikimate metabolic process"/>
    <property type="evidence" value="ECO:0007669"/>
    <property type="project" value="TreeGrafter"/>
</dbReference>
<dbReference type="RefSeq" id="WP_011720162.1">
    <property type="nucleotide sequence ID" value="NC_008578.1"/>
</dbReference>
<keyword evidence="2 3" id="KW-0057">Aromatic amino acid biosynthesis</keyword>
<evidence type="ECO:0000256" key="2">
    <source>
        <dbReference type="ARBA" id="ARBA00023141"/>
    </source>
</evidence>
<dbReference type="InterPro" id="IPR041121">
    <property type="entry name" value="SDH_C"/>
</dbReference>
<evidence type="ECO:0000313" key="7">
    <source>
        <dbReference type="EMBL" id="ABK53099.1"/>
    </source>
</evidence>
<organism evidence="7 8">
    <name type="scientific">Acidothermus cellulolyticus (strain ATCC 43068 / DSM 8971 / 11B)</name>
    <dbReference type="NCBI Taxonomy" id="351607"/>
    <lineage>
        <taxon>Bacteria</taxon>
        <taxon>Bacillati</taxon>
        <taxon>Actinomycetota</taxon>
        <taxon>Actinomycetes</taxon>
        <taxon>Acidothermales</taxon>
        <taxon>Acidothermaceae</taxon>
        <taxon>Acidothermus</taxon>
    </lineage>
</organism>
<dbReference type="HAMAP" id="MF_00222">
    <property type="entry name" value="Shikimate_DH_AroE"/>
    <property type="match status" value="1"/>
</dbReference>
<evidence type="ECO:0000259" key="5">
    <source>
        <dbReference type="Pfam" id="PF08501"/>
    </source>
</evidence>
<dbReference type="Gene3D" id="3.40.50.10860">
    <property type="entry name" value="Leucine Dehydrogenase, chain A, domain 1"/>
    <property type="match status" value="1"/>
</dbReference>
<dbReference type="GO" id="GO:0009073">
    <property type="term" value="P:aromatic amino acid family biosynthetic process"/>
    <property type="evidence" value="ECO:0007669"/>
    <property type="project" value="UniProtKB-KW"/>
</dbReference>
<comment type="function">
    <text evidence="3">Involved in the biosynthesis of the chorismate, which leads to the biosynthesis of aromatic amino acids. Catalyzes the reversible NADPH linked reduction of 3-dehydroshikimate (DHSA) to yield shikimate (SA).</text>
</comment>
<dbReference type="HOGENOM" id="CLU_044063_0_0_11"/>
<feature type="binding site" evidence="3">
    <location>
        <position position="285"/>
    </location>
    <ligand>
        <name>shikimate</name>
        <dbReference type="ChEBI" id="CHEBI:36208"/>
    </ligand>
</feature>
<feature type="active site" description="Proton acceptor" evidence="3">
    <location>
        <position position="103"/>
    </location>
</feature>
<feature type="binding site" evidence="3">
    <location>
        <position position="257"/>
    </location>
    <ligand>
        <name>shikimate</name>
        <dbReference type="ChEBI" id="CHEBI:36208"/>
    </ligand>
</feature>
<dbReference type="NCBIfam" id="NF001311">
    <property type="entry name" value="PRK00258.1-3"/>
    <property type="match status" value="1"/>
</dbReference>
<accession>A0LUI9</accession>
<dbReference type="Gene3D" id="3.40.50.720">
    <property type="entry name" value="NAD(P)-binding Rossmann-like Domain"/>
    <property type="match status" value="1"/>
</dbReference>
<feature type="compositionally biased region" description="Low complexity" evidence="4">
    <location>
        <begin position="25"/>
        <end position="35"/>
    </location>
</feature>
<keyword evidence="8" id="KW-1185">Reference proteome</keyword>
<dbReference type="InParanoid" id="A0LUI9"/>
<evidence type="ECO:0000256" key="1">
    <source>
        <dbReference type="ARBA" id="ARBA00004871"/>
    </source>
</evidence>
<dbReference type="EMBL" id="CP000481">
    <property type="protein sequence ID" value="ABK53099.1"/>
    <property type="molecule type" value="Genomic_DNA"/>
</dbReference>
<dbReference type="KEGG" id="ace:Acel_1327"/>
<dbReference type="FunCoup" id="A0LUI9">
    <property type="interactions" value="40"/>
</dbReference>
<dbReference type="STRING" id="351607.Acel_1327"/>
<dbReference type="SUPFAM" id="SSF53223">
    <property type="entry name" value="Aminoacid dehydrogenase-like, N-terminal domain"/>
    <property type="match status" value="1"/>
</dbReference>
<dbReference type="InterPro" id="IPR036291">
    <property type="entry name" value="NAD(P)-bd_dom_sf"/>
</dbReference>
<feature type="binding site" evidence="3">
    <location>
        <position position="99"/>
    </location>
    <ligand>
        <name>shikimate</name>
        <dbReference type="ChEBI" id="CHEBI:36208"/>
    </ligand>
</feature>
<keyword evidence="3" id="KW-0028">Amino-acid biosynthesis</keyword>
<protein>
    <recommendedName>
        <fullName evidence="3">Shikimate dehydrogenase (NADP(+))</fullName>
        <shortName evidence="3">SDH</shortName>
        <ecNumber evidence="3">1.1.1.25</ecNumber>
    </recommendedName>
</protein>
<evidence type="ECO:0000313" key="8">
    <source>
        <dbReference type="Proteomes" id="UP000008221"/>
    </source>
</evidence>
<dbReference type="Proteomes" id="UP000008221">
    <property type="component" value="Chromosome"/>
</dbReference>
<dbReference type="PANTHER" id="PTHR21089">
    <property type="entry name" value="SHIKIMATE DEHYDROGENASE"/>
    <property type="match status" value="1"/>
</dbReference>
<dbReference type="Pfam" id="PF08501">
    <property type="entry name" value="Shikimate_dh_N"/>
    <property type="match status" value="1"/>
</dbReference>
<feature type="binding site" evidence="3">
    <location>
        <position position="124"/>
    </location>
    <ligand>
        <name>shikimate</name>
        <dbReference type="ChEBI" id="CHEBI:36208"/>
    </ligand>
</feature>
<dbReference type="GO" id="GO:0008652">
    <property type="term" value="P:amino acid biosynthetic process"/>
    <property type="evidence" value="ECO:0007669"/>
    <property type="project" value="UniProtKB-KW"/>
</dbReference>
<feature type="domain" description="Shikimate dehydrogenase substrate binding N-terminal" evidence="5">
    <location>
        <begin position="45"/>
        <end position="126"/>
    </location>
</feature>
<keyword evidence="3" id="KW-0521">NADP</keyword>
<feature type="binding site" evidence="3">
    <location>
        <begin position="53"/>
        <end position="55"/>
    </location>
    <ligand>
        <name>shikimate</name>
        <dbReference type="ChEBI" id="CHEBI:36208"/>
    </ligand>
</feature>
<evidence type="ECO:0000259" key="6">
    <source>
        <dbReference type="Pfam" id="PF18317"/>
    </source>
</evidence>
<comment type="caution">
    <text evidence="3">Lacks conserved residue(s) required for the propagation of feature annotation.</text>
</comment>
<comment type="pathway">
    <text evidence="1 3">Metabolic intermediate biosynthesis; chorismate biosynthesis; chorismate from D-erythrose 4-phosphate and phosphoenolpyruvate: step 4/7.</text>
</comment>
<name>A0LUI9_ACIC1</name>
<dbReference type="AlphaFoldDB" id="A0LUI9"/>
<gene>
    <name evidence="3" type="primary">aroE</name>
    <name evidence="7" type="ordered locus">Acel_1327</name>
</gene>
<feature type="region of interest" description="Disordered" evidence="4">
    <location>
        <begin position="1"/>
        <end position="35"/>
    </location>
</feature>
<comment type="catalytic activity">
    <reaction evidence="3">
        <text>shikimate + NADP(+) = 3-dehydroshikimate + NADPH + H(+)</text>
        <dbReference type="Rhea" id="RHEA:17737"/>
        <dbReference type="ChEBI" id="CHEBI:15378"/>
        <dbReference type="ChEBI" id="CHEBI:16630"/>
        <dbReference type="ChEBI" id="CHEBI:36208"/>
        <dbReference type="ChEBI" id="CHEBI:57783"/>
        <dbReference type="ChEBI" id="CHEBI:58349"/>
        <dbReference type="EC" id="1.1.1.25"/>
    </reaction>
</comment>
<feature type="binding site" evidence="3">
    <location>
        <position position="255"/>
    </location>
    <ligand>
        <name>NADP(+)</name>
        <dbReference type="ChEBI" id="CHEBI:58349"/>
    </ligand>
</feature>
<dbReference type="GO" id="GO:0050661">
    <property type="term" value="F:NADP binding"/>
    <property type="evidence" value="ECO:0007669"/>
    <property type="project" value="TreeGrafter"/>
</dbReference>